<dbReference type="GO" id="GO:0052907">
    <property type="term" value="F:23S rRNA (adenine(1618)-N(6))-methyltransferase activity"/>
    <property type="evidence" value="ECO:0007669"/>
    <property type="project" value="TreeGrafter"/>
</dbReference>
<evidence type="ECO:0000256" key="1">
    <source>
        <dbReference type="ARBA" id="ARBA00022603"/>
    </source>
</evidence>
<organism evidence="3 4">
    <name type="scientific">Methanocaldococcus villosus KIN24-T80</name>
    <dbReference type="NCBI Taxonomy" id="1069083"/>
    <lineage>
        <taxon>Archaea</taxon>
        <taxon>Methanobacteriati</taxon>
        <taxon>Methanobacteriota</taxon>
        <taxon>Methanomada group</taxon>
        <taxon>Methanococci</taxon>
        <taxon>Methanococcales</taxon>
        <taxon>Methanocaldococcaceae</taxon>
        <taxon>Methanocaldococcus</taxon>
    </lineage>
</organism>
<comment type="caution">
    <text evidence="3">The sequence shown here is derived from an EMBL/GenBank/DDBJ whole genome shotgun (WGS) entry which is preliminary data.</text>
</comment>
<dbReference type="SUPFAM" id="SSF53335">
    <property type="entry name" value="S-adenosyl-L-methionine-dependent methyltransferases"/>
    <property type="match status" value="1"/>
</dbReference>
<evidence type="ECO:0000256" key="2">
    <source>
        <dbReference type="ARBA" id="ARBA00022679"/>
    </source>
</evidence>
<dbReference type="PANTHER" id="PTHR13393">
    <property type="entry name" value="SAM-DEPENDENT METHYLTRANSFERASE"/>
    <property type="match status" value="1"/>
</dbReference>
<dbReference type="STRING" id="1069083.GCA_000371805_01300"/>
<reference evidence="3 4" key="1">
    <citation type="journal article" date="2013" name="Genome Announc.">
        <title>Draft Genome Sequence of a Highly Flagellated, Fast-Swimming Archaeon, Methanocaldococcus villosus Strain KIN24-T80 (DSM 22612).</title>
        <authorList>
            <person name="Thennarasu S."/>
            <person name="Polireddy D."/>
            <person name="Antony A."/>
            <person name="Yada M.R."/>
            <person name="Algarawi S."/>
            <person name="Sivakumar N."/>
        </authorList>
    </citation>
    <scope>NUCLEOTIDE SEQUENCE [LARGE SCALE GENOMIC DNA]</scope>
    <source>
        <strain evidence="3 4">KIN24-T80</strain>
    </source>
</reference>
<dbReference type="GO" id="GO:0070475">
    <property type="term" value="P:rRNA base methylation"/>
    <property type="evidence" value="ECO:0007669"/>
    <property type="project" value="TreeGrafter"/>
</dbReference>
<sequence>MLGLKIEEALKYNENLKKYVFEDKGKLKINFKDKKALMEYNRTVIKVLFGLDIEFHEKGLIPPVMSRYLFVKKSFETLERLGIKEAEVLEIGTGHSAIIAMLIKKLYNANVYATEVDKEFLEYARKNILKNNLKIELIDSKGKILKGIDEIKNKRFDLIISYPPYYSSNSKPSGRKFGGALAKEVELIGGGRFGEKFSFRLIEESYNFLKDKGVLSIMLPKKPDKRREIIIEKMNEYYEVEVDKIKLGNRERYVIKGIKDV</sequence>
<name>N6VX54_9EURY</name>
<dbReference type="Gene3D" id="3.40.50.150">
    <property type="entry name" value="Vaccinia Virus protein VP39"/>
    <property type="match status" value="1"/>
</dbReference>
<keyword evidence="1" id="KW-0489">Methyltransferase</keyword>
<dbReference type="PANTHER" id="PTHR13393:SF0">
    <property type="entry name" value="RNA N6-ADENOSINE-METHYLTRANSFERASE METTL16"/>
    <property type="match status" value="1"/>
</dbReference>
<protein>
    <recommendedName>
        <fullName evidence="5">SAM-dependent methyltransferase</fullName>
    </recommendedName>
</protein>
<dbReference type="InterPro" id="IPR029063">
    <property type="entry name" value="SAM-dependent_MTases_sf"/>
</dbReference>
<dbReference type="Proteomes" id="UP000053695">
    <property type="component" value="Unassembled WGS sequence"/>
</dbReference>
<dbReference type="InterPro" id="IPR010286">
    <property type="entry name" value="METTL16/RlmF"/>
</dbReference>
<dbReference type="CDD" id="cd02440">
    <property type="entry name" value="AdoMet_MTases"/>
    <property type="match status" value="1"/>
</dbReference>
<dbReference type="EMBL" id="APMM01000052">
    <property type="protein sequence ID" value="ENN95692.1"/>
    <property type="molecule type" value="Genomic_DNA"/>
</dbReference>
<dbReference type="OrthoDB" id="30774at2157"/>
<keyword evidence="2" id="KW-0808">Transferase</keyword>
<evidence type="ECO:0000313" key="3">
    <source>
        <dbReference type="EMBL" id="ENN95692.1"/>
    </source>
</evidence>
<dbReference type="RefSeq" id="WP_004593518.1">
    <property type="nucleotide sequence ID" value="NZ_APMM01000052.1"/>
</dbReference>
<dbReference type="Pfam" id="PF05971">
    <property type="entry name" value="Methyltransf_10"/>
    <property type="match status" value="1"/>
</dbReference>
<keyword evidence="4" id="KW-1185">Reference proteome</keyword>
<evidence type="ECO:0000313" key="4">
    <source>
        <dbReference type="Proteomes" id="UP000053695"/>
    </source>
</evidence>
<accession>N6VX54</accession>
<proteinExistence type="predicted"/>
<gene>
    <name evidence="3" type="ORF">J422_06366</name>
</gene>
<dbReference type="PATRIC" id="fig|1069083.5.peg.1239"/>
<dbReference type="AlphaFoldDB" id="N6VX54"/>
<evidence type="ECO:0008006" key="5">
    <source>
        <dbReference type="Google" id="ProtNLM"/>
    </source>
</evidence>